<name>A0A1E3XF99_9BACT</name>
<feature type="compositionally biased region" description="Basic residues" evidence="1">
    <location>
        <begin position="80"/>
        <end position="89"/>
    </location>
</feature>
<sequence length="156" mass="18093">MNLCYKNVKIYQDGLPNCGIEEKIVNDVAKKGSKNHQLIIKLVEKGANLIGTEYPKLLIEEYKTIRDTLLPVPARQTGSKTKKTDKYRRKTEEHLSRRDKYISKRIDETLKDNETGILFIGMMHKVNTFFPNSQRYKDRFLKNSSVNLKTLSNRSG</sequence>
<reference evidence="2 3" key="1">
    <citation type="submission" date="2016-07" db="EMBL/GenBank/DDBJ databases">
        <title>Draft genome of Scalindua rubra, obtained from a brine-seawater interface in the Red Sea, sheds light on salt adaptation in anammox bacteria.</title>
        <authorList>
            <person name="Speth D.R."/>
            <person name="Lagkouvardos I."/>
            <person name="Wang Y."/>
            <person name="Qian P.-Y."/>
            <person name="Dutilh B.E."/>
            <person name="Jetten M.S."/>
        </authorList>
    </citation>
    <scope>NUCLEOTIDE SEQUENCE [LARGE SCALE GENOMIC DNA]</scope>
    <source>
        <strain evidence="2">BSI-1</strain>
    </source>
</reference>
<protein>
    <submittedName>
        <fullName evidence="2">Uncharacterized protein</fullName>
    </submittedName>
</protein>
<gene>
    <name evidence="2" type="ORF">SCARUB_00566</name>
</gene>
<evidence type="ECO:0000313" key="3">
    <source>
        <dbReference type="Proteomes" id="UP000094056"/>
    </source>
</evidence>
<accession>A0A1E3XF99</accession>
<organism evidence="2 3">
    <name type="scientific">Candidatus Scalindua rubra</name>
    <dbReference type="NCBI Taxonomy" id="1872076"/>
    <lineage>
        <taxon>Bacteria</taxon>
        <taxon>Pseudomonadati</taxon>
        <taxon>Planctomycetota</taxon>
        <taxon>Candidatus Brocadiia</taxon>
        <taxon>Candidatus Brocadiales</taxon>
        <taxon>Candidatus Scalinduaceae</taxon>
        <taxon>Candidatus Scalindua</taxon>
    </lineage>
</organism>
<evidence type="ECO:0000313" key="2">
    <source>
        <dbReference type="EMBL" id="ODS34307.1"/>
    </source>
</evidence>
<dbReference type="EMBL" id="MAYW01000009">
    <property type="protein sequence ID" value="ODS34307.1"/>
    <property type="molecule type" value="Genomic_DNA"/>
</dbReference>
<proteinExistence type="predicted"/>
<evidence type="ECO:0000256" key="1">
    <source>
        <dbReference type="SAM" id="MobiDB-lite"/>
    </source>
</evidence>
<dbReference type="Proteomes" id="UP000094056">
    <property type="component" value="Unassembled WGS sequence"/>
</dbReference>
<feature type="region of interest" description="Disordered" evidence="1">
    <location>
        <begin position="75"/>
        <end position="96"/>
    </location>
</feature>
<dbReference type="AlphaFoldDB" id="A0A1E3XF99"/>
<comment type="caution">
    <text evidence="2">The sequence shown here is derived from an EMBL/GenBank/DDBJ whole genome shotgun (WGS) entry which is preliminary data.</text>
</comment>